<dbReference type="InterPro" id="IPR050951">
    <property type="entry name" value="Retrovirus_Pol_polyprotein"/>
</dbReference>
<comment type="caution">
    <text evidence="2">The sequence shown here is derived from an EMBL/GenBank/DDBJ whole genome shotgun (WGS) entry which is preliminary data.</text>
</comment>
<dbReference type="Proteomes" id="UP001165121">
    <property type="component" value="Unassembled WGS sequence"/>
</dbReference>
<name>A0A9W6X3Q2_9STRA</name>
<evidence type="ECO:0000313" key="3">
    <source>
        <dbReference type="Proteomes" id="UP001165121"/>
    </source>
</evidence>
<evidence type="ECO:0000259" key="1">
    <source>
        <dbReference type="Pfam" id="PF24626"/>
    </source>
</evidence>
<dbReference type="InterPro" id="IPR056924">
    <property type="entry name" value="SH3_Tf2-1"/>
</dbReference>
<proteinExistence type="predicted"/>
<gene>
    <name evidence="2" type="ORF">Pfra01_000619200</name>
</gene>
<dbReference type="PANTHER" id="PTHR37984">
    <property type="entry name" value="PROTEIN CBG26694"/>
    <property type="match status" value="1"/>
</dbReference>
<feature type="domain" description="Tf2-1-like SH3-like" evidence="1">
    <location>
        <begin position="232"/>
        <end position="280"/>
    </location>
</feature>
<accession>A0A9W6X3Q2</accession>
<dbReference type="AlphaFoldDB" id="A0A9W6X3Q2"/>
<evidence type="ECO:0000313" key="2">
    <source>
        <dbReference type="EMBL" id="GMF29168.1"/>
    </source>
</evidence>
<dbReference type="Pfam" id="PF24626">
    <property type="entry name" value="SH3_Tf2-1"/>
    <property type="match status" value="1"/>
</dbReference>
<keyword evidence="3" id="KW-1185">Reference proteome</keyword>
<reference evidence="2" key="1">
    <citation type="submission" date="2023-04" db="EMBL/GenBank/DDBJ databases">
        <title>Phytophthora fragariaefolia NBRC 109709.</title>
        <authorList>
            <person name="Ichikawa N."/>
            <person name="Sato H."/>
            <person name="Tonouchi N."/>
        </authorList>
    </citation>
    <scope>NUCLEOTIDE SEQUENCE</scope>
    <source>
        <strain evidence="2">NBRC 109709</strain>
    </source>
</reference>
<dbReference type="EMBL" id="BSXT01000518">
    <property type="protein sequence ID" value="GMF29168.1"/>
    <property type="molecule type" value="Genomic_DNA"/>
</dbReference>
<dbReference type="OrthoDB" id="167591at2759"/>
<protein>
    <submittedName>
        <fullName evidence="2">Unnamed protein product</fullName>
    </submittedName>
</protein>
<dbReference type="PANTHER" id="PTHR37984:SF5">
    <property type="entry name" value="PROTEIN NYNRIN-LIKE"/>
    <property type="match status" value="1"/>
</dbReference>
<organism evidence="2 3">
    <name type="scientific">Phytophthora fragariaefolia</name>
    <dbReference type="NCBI Taxonomy" id="1490495"/>
    <lineage>
        <taxon>Eukaryota</taxon>
        <taxon>Sar</taxon>
        <taxon>Stramenopiles</taxon>
        <taxon>Oomycota</taxon>
        <taxon>Peronosporomycetes</taxon>
        <taxon>Peronosporales</taxon>
        <taxon>Peronosporaceae</taxon>
        <taxon>Phytophthora</taxon>
    </lineage>
</organism>
<sequence>MYHVLPREVAAVFLLGDKFTVYTDIIACKWFFTKKQPSPKLLRWFDTSSQYTFDVFHRAGRTKEVADALPRPVVVSAIIIAGCDPAVAARIKALYAFDPDCQCILQQLHENPSNKNKDPKFVIKFWQALMANMHVELRMTVSHRAQADEQSEQQIRIFEDALHSASNACLFLEDRPPAIDYAKDQLSKAQARQKRYYDKHRSHTTFKLSDFVYVRERMPNKAFSTPEYDISIDSTKNKLLPRWVDPFPTTKRIGENSYKLILPCTLKSHDVFKVDQLKSYIIENFYWMPATIR</sequence>